<dbReference type="Proteomes" id="UP000322159">
    <property type="component" value="Chromosome"/>
</dbReference>
<dbReference type="InterPro" id="IPR029039">
    <property type="entry name" value="Flavoprotein-like_sf"/>
</dbReference>
<protein>
    <submittedName>
        <fullName evidence="2">NAD(P)H-dependent oxidoreductase</fullName>
    </submittedName>
</protein>
<dbReference type="SUPFAM" id="SSF52218">
    <property type="entry name" value="Flavoproteins"/>
    <property type="match status" value="1"/>
</dbReference>
<dbReference type="OrthoDB" id="9812295at2"/>
<evidence type="ECO:0000259" key="1">
    <source>
        <dbReference type="Pfam" id="PF03358"/>
    </source>
</evidence>
<dbReference type="Pfam" id="PF03358">
    <property type="entry name" value="FMN_red"/>
    <property type="match status" value="1"/>
</dbReference>
<gene>
    <name evidence="2" type="ORF">FLP23_02495</name>
</gene>
<reference evidence="2 3" key="1">
    <citation type="submission" date="2019-09" db="EMBL/GenBank/DDBJ databases">
        <title>Genome sequencing of strain KACC 19322.</title>
        <authorList>
            <person name="Heo J."/>
            <person name="Kim S.-J."/>
            <person name="Kim J.-S."/>
            <person name="Hong S.-B."/>
            <person name="Kwon S.-W."/>
        </authorList>
    </citation>
    <scope>NUCLEOTIDE SEQUENCE [LARGE SCALE GENOMIC DNA]</scope>
    <source>
        <strain evidence="2 3">KACC 19322</strain>
    </source>
</reference>
<dbReference type="KEGG" id="lyk:FLP23_02495"/>
<dbReference type="GO" id="GO:0005829">
    <property type="term" value="C:cytosol"/>
    <property type="evidence" value="ECO:0007669"/>
    <property type="project" value="TreeGrafter"/>
</dbReference>
<sequence>MSSPLRIGIIIGSTRPGRVGDQVANWVQTHASRLSDAQYEIVDLAEVNLPFLDEGIPASAGRYANAHTVAWAEKIDSFDGFIFVTPEYNHAPAATLLNAISFIYREWNDKAAALVSYGATANGGRAADMLRPILGEIQIADVRQQLAFSLIHDFEGFRTFTPGEQHLSSLQNLVEQLESWAGALREVRARKLEAAAAAA</sequence>
<proteinExistence type="predicted"/>
<name>A0A5C1Y5D7_9MICO</name>
<dbReference type="InterPro" id="IPR050712">
    <property type="entry name" value="NAD(P)H-dep_reductase"/>
</dbReference>
<evidence type="ECO:0000313" key="3">
    <source>
        <dbReference type="Proteomes" id="UP000322159"/>
    </source>
</evidence>
<organism evidence="2 3">
    <name type="scientific">Protaetiibacter larvae</name>
    <dbReference type="NCBI Taxonomy" id="2592654"/>
    <lineage>
        <taxon>Bacteria</taxon>
        <taxon>Bacillati</taxon>
        <taxon>Actinomycetota</taxon>
        <taxon>Actinomycetes</taxon>
        <taxon>Micrococcales</taxon>
        <taxon>Microbacteriaceae</taxon>
        <taxon>Protaetiibacter</taxon>
    </lineage>
</organism>
<evidence type="ECO:0000313" key="2">
    <source>
        <dbReference type="EMBL" id="QEO08981.1"/>
    </source>
</evidence>
<dbReference type="AlphaFoldDB" id="A0A5C1Y5D7"/>
<keyword evidence="3" id="KW-1185">Reference proteome</keyword>
<dbReference type="Gene3D" id="3.40.50.360">
    <property type="match status" value="1"/>
</dbReference>
<feature type="domain" description="NADPH-dependent FMN reductase-like" evidence="1">
    <location>
        <begin position="6"/>
        <end position="151"/>
    </location>
</feature>
<dbReference type="InterPro" id="IPR005025">
    <property type="entry name" value="FMN_Rdtase-like_dom"/>
</dbReference>
<dbReference type="RefSeq" id="WP_149324412.1">
    <property type="nucleotide sequence ID" value="NZ_CP043504.1"/>
</dbReference>
<dbReference type="EMBL" id="CP043504">
    <property type="protein sequence ID" value="QEO08981.1"/>
    <property type="molecule type" value="Genomic_DNA"/>
</dbReference>
<accession>A0A5C1Y5D7</accession>
<dbReference type="GO" id="GO:0010181">
    <property type="term" value="F:FMN binding"/>
    <property type="evidence" value="ECO:0007669"/>
    <property type="project" value="TreeGrafter"/>
</dbReference>
<dbReference type="PANTHER" id="PTHR30543">
    <property type="entry name" value="CHROMATE REDUCTASE"/>
    <property type="match status" value="1"/>
</dbReference>
<dbReference type="GO" id="GO:0016491">
    <property type="term" value="F:oxidoreductase activity"/>
    <property type="evidence" value="ECO:0007669"/>
    <property type="project" value="InterPro"/>
</dbReference>
<dbReference type="PANTHER" id="PTHR30543:SF21">
    <property type="entry name" value="NAD(P)H-DEPENDENT FMN REDUCTASE LOT6"/>
    <property type="match status" value="1"/>
</dbReference>